<proteinExistence type="predicted"/>
<dbReference type="AlphaFoldDB" id="A0AAV3YYH8"/>
<sequence length="87" mass="9831">MPRSLVTSLSSSSEQHHISFITTANNSLGTFQALMRTDSYRDVQERGDCSQLLSLVTLMVSSLRIDFNFLWILYKATCRTPSQIVSK</sequence>
<dbReference type="EMBL" id="BLXT01001714">
    <property type="protein sequence ID" value="GFN87417.1"/>
    <property type="molecule type" value="Genomic_DNA"/>
</dbReference>
<accession>A0AAV3YYH8</accession>
<gene>
    <name evidence="1" type="ORF">PoB_001392300</name>
</gene>
<keyword evidence="2" id="KW-1185">Reference proteome</keyword>
<evidence type="ECO:0000313" key="2">
    <source>
        <dbReference type="Proteomes" id="UP000735302"/>
    </source>
</evidence>
<evidence type="ECO:0000313" key="1">
    <source>
        <dbReference type="EMBL" id="GFN87417.1"/>
    </source>
</evidence>
<dbReference type="Proteomes" id="UP000735302">
    <property type="component" value="Unassembled WGS sequence"/>
</dbReference>
<comment type="caution">
    <text evidence="1">The sequence shown here is derived from an EMBL/GenBank/DDBJ whole genome shotgun (WGS) entry which is preliminary data.</text>
</comment>
<protein>
    <submittedName>
        <fullName evidence="1">Uncharacterized protein</fullName>
    </submittedName>
</protein>
<name>A0AAV3YYH8_9GAST</name>
<reference evidence="1 2" key="1">
    <citation type="journal article" date="2021" name="Elife">
        <title>Chloroplast acquisition without the gene transfer in kleptoplastic sea slugs, Plakobranchus ocellatus.</title>
        <authorList>
            <person name="Maeda T."/>
            <person name="Takahashi S."/>
            <person name="Yoshida T."/>
            <person name="Shimamura S."/>
            <person name="Takaki Y."/>
            <person name="Nagai Y."/>
            <person name="Toyoda A."/>
            <person name="Suzuki Y."/>
            <person name="Arimoto A."/>
            <person name="Ishii H."/>
            <person name="Satoh N."/>
            <person name="Nishiyama T."/>
            <person name="Hasebe M."/>
            <person name="Maruyama T."/>
            <person name="Minagawa J."/>
            <person name="Obokata J."/>
            <person name="Shigenobu S."/>
        </authorList>
    </citation>
    <scope>NUCLEOTIDE SEQUENCE [LARGE SCALE GENOMIC DNA]</scope>
</reference>
<organism evidence="1 2">
    <name type="scientific">Plakobranchus ocellatus</name>
    <dbReference type="NCBI Taxonomy" id="259542"/>
    <lineage>
        <taxon>Eukaryota</taxon>
        <taxon>Metazoa</taxon>
        <taxon>Spiralia</taxon>
        <taxon>Lophotrochozoa</taxon>
        <taxon>Mollusca</taxon>
        <taxon>Gastropoda</taxon>
        <taxon>Heterobranchia</taxon>
        <taxon>Euthyneura</taxon>
        <taxon>Panpulmonata</taxon>
        <taxon>Sacoglossa</taxon>
        <taxon>Placobranchoidea</taxon>
        <taxon>Plakobranchidae</taxon>
        <taxon>Plakobranchus</taxon>
    </lineage>
</organism>